<dbReference type="OrthoDB" id="3337916at2759"/>
<dbReference type="GO" id="GO:0016829">
    <property type="term" value="F:lyase activity"/>
    <property type="evidence" value="ECO:0007669"/>
    <property type="project" value="UniProtKB-KW"/>
</dbReference>
<dbReference type="PANTHER" id="PTHR40124:SF1">
    <property type="entry name" value="DISAGGREGATASE RELATED REPEAT PROTEIN"/>
    <property type="match status" value="1"/>
</dbReference>
<name>A8NC44_COPC7</name>
<dbReference type="Gene3D" id="2.60.120.200">
    <property type="match status" value="1"/>
</dbReference>
<dbReference type="GeneID" id="6008873"/>
<gene>
    <name evidence="2" type="ORF">CC1G_07648</name>
</gene>
<feature type="domain" description="Polysaccharide lyase 14" evidence="1">
    <location>
        <begin position="58"/>
        <end position="278"/>
    </location>
</feature>
<organism evidence="2 3">
    <name type="scientific">Coprinopsis cinerea (strain Okayama-7 / 130 / ATCC MYA-4618 / FGSC 9003)</name>
    <name type="common">Inky cap fungus</name>
    <name type="synonym">Hormographiella aspergillata</name>
    <dbReference type="NCBI Taxonomy" id="240176"/>
    <lineage>
        <taxon>Eukaryota</taxon>
        <taxon>Fungi</taxon>
        <taxon>Dikarya</taxon>
        <taxon>Basidiomycota</taxon>
        <taxon>Agaricomycotina</taxon>
        <taxon>Agaricomycetes</taxon>
        <taxon>Agaricomycetidae</taxon>
        <taxon>Agaricales</taxon>
        <taxon>Agaricineae</taxon>
        <taxon>Psathyrellaceae</taxon>
        <taxon>Coprinopsis</taxon>
    </lineage>
</organism>
<dbReference type="InterPro" id="IPR048958">
    <property type="entry name" value="Polysacc_lyase_14"/>
</dbReference>
<dbReference type="Pfam" id="PF21294">
    <property type="entry name" value="Polysacc_lyase_14"/>
    <property type="match status" value="1"/>
</dbReference>
<evidence type="ECO:0000313" key="3">
    <source>
        <dbReference type="Proteomes" id="UP000001861"/>
    </source>
</evidence>
<protein>
    <submittedName>
        <fullName evidence="2">Alginate lyase</fullName>
    </submittedName>
</protein>
<dbReference type="eggNOG" id="ENOG502RZ0M">
    <property type="taxonomic scope" value="Eukaryota"/>
</dbReference>
<evidence type="ECO:0000313" key="2">
    <source>
        <dbReference type="EMBL" id="EAU89422.2"/>
    </source>
</evidence>
<reference evidence="2 3" key="1">
    <citation type="journal article" date="2010" name="Proc. Natl. Acad. Sci. U.S.A.">
        <title>Insights into evolution of multicellular fungi from the assembled chromosomes of the mushroom Coprinopsis cinerea (Coprinus cinereus).</title>
        <authorList>
            <person name="Stajich J.E."/>
            <person name="Wilke S.K."/>
            <person name="Ahren D."/>
            <person name="Au C.H."/>
            <person name="Birren B.W."/>
            <person name="Borodovsky M."/>
            <person name="Burns C."/>
            <person name="Canback B."/>
            <person name="Casselton L.A."/>
            <person name="Cheng C.K."/>
            <person name="Deng J."/>
            <person name="Dietrich F.S."/>
            <person name="Fargo D.C."/>
            <person name="Farman M.L."/>
            <person name="Gathman A.C."/>
            <person name="Goldberg J."/>
            <person name="Guigo R."/>
            <person name="Hoegger P.J."/>
            <person name="Hooker J.B."/>
            <person name="Huggins A."/>
            <person name="James T.Y."/>
            <person name="Kamada T."/>
            <person name="Kilaru S."/>
            <person name="Kodira C."/>
            <person name="Kues U."/>
            <person name="Kupfer D."/>
            <person name="Kwan H.S."/>
            <person name="Lomsadze A."/>
            <person name="Li W."/>
            <person name="Lilly W.W."/>
            <person name="Ma L.J."/>
            <person name="Mackey A.J."/>
            <person name="Manning G."/>
            <person name="Martin F."/>
            <person name="Muraguchi H."/>
            <person name="Natvig D.O."/>
            <person name="Palmerini H."/>
            <person name="Ramesh M.A."/>
            <person name="Rehmeyer C.J."/>
            <person name="Roe B.A."/>
            <person name="Shenoy N."/>
            <person name="Stanke M."/>
            <person name="Ter-Hovhannisyan V."/>
            <person name="Tunlid A."/>
            <person name="Velagapudi R."/>
            <person name="Vision T.J."/>
            <person name="Zeng Q."/>
            <person name="Zolan M.E."/>
            <person name="Pukkila P.J."/>
        </authorList>
    </citation>
    <scope>NUCLEOTIDE SEQUENCE [LARGE SCALE GENOMIC DNA]</scope>
    <source>
        <strain evidence="3">Okayama-7 / 130 / ATCC MYA-4618 / FGSC 9003</strain>
    </source>
</reference>
<dbReference type="Proteomes" id="UP000001861">
    <property type="component" value="Unassembled WGS sequence"/>
</dbReference>
<keyword evidence="3" id="KW-1185">Reference proteome</keyword>
<accession>A8NC44</accession>
<dbReference type="PANTHER" id="PTHR40124">
    <property type="match status" value="1"/>
</dbReference>
<evidence type="ECO:0000259" key="1">
    <source>
        <dbReference type="Pfam" id="PF21294"/>
    </source>
</evidence>
<dbReference type="KEGG" id="cci:CC1G_07648"/>
<sequence length="320" mass="34769">MLATRDLPSRDTLFPLSQGVASWSVSNKVRGSLELTKKNLNAKKVASGLPLNITTGPNKKPSLRVGYPKGSYRLDVEPRGGISFYTNGPKGFNLTNAKEATFGYSVYFPKGFEFAKGGKLPGLYGGNSEEDATTCSGGTVDHNCFSGRLMWRRDGAGEIYAYLPGPEHVGFESNRLLCSLTRSHCDTSFGVSLGRGSFKFPTGEWTTIAERIRLNDVGQANGELELFIDGKSVVNSVGAIIRNDSSSRIRGIQVQSFFGGSTEDWASPKDQEVFLSDFSVAITEDFEGRRTSGVPSYTRLGWKGMFPFLALMTCLSLGLT</sequence>
<dbReference type="OMA" id="ANDAICH"/>
<keyword evidence="2" id="KW-0456">Lyase</keyword>
<dbReference type="AlphaFoldDB" id="A8NC44"/>
<comment type="caution">
    <text evidence="2">The sequence shown here is derived from an EMBL/GenBank/DDBJ whole genome shotgun (WGS) entry which is preliminary data.</text>
</comment>
<dbReference type="InParanoid" id="A8NC44"/>
<dbReference type="EMBL" id="AACS02000009">
    <property type="protein sequence ID" value="EAU89422.2"/>
    <property type="molecule type" value="Genomic_DNA"/>
</dbReference>
<dbReference type="HOGENOM" id="CLU_049744_0_1_1"/>
<dbReference type="VEuPathDB" id="FungiDB:CC1G_07648"/>
<dbReference type="RefSeq" id="XP_001832388.2">
    <property type="nucleotide sequence ID" value="XM_001832336.2"/>
</dbReference>
<proteinExistence type="predicted"/>